<keyword evidence="5" id="KW-0813">Transport</keyword>
<comment type="similarity">
    <text evidence="3">Belongs to the multi antimicrobial extrusion (MATE) (TC 2.A.66.1) family.</text>
</comment>
<protein>
    <recommendedName>
        <fullName evidence="4">Probable multidrug resistance protein NorM</fullName>
    </recommendedName>
    <alternativeName>
        <fullName evidence="12">Multidrug-efflux transporter</fullName>
    </alternativeName>
</protein>
<keyword evidence="9 13" id="KW-1133">Transmembrane helix</keyword>
<feature type="transmembrane region" description="Helical" evidence="13">
    <location>
        <begin position="417"/>
        <end position="436"/>
    </location>
</feature>
<feature type="transmembrane region" description="Helical" evidence="13">
    <location>
        <begin position="94"/>
        <end position="114"/>
    </location>
</feature>
<dbReference type="InterPro" id="IPR048279">
    <property type="entry name" value="MdtK-like"/>
</dbReference>
<evidence type="ECO:0000256" key="5">
    <source>
        <dbReference type="ARBA" id="ARBA00022448"/>
    </source>
</evidence>
<keyword evidence="6" id="KW-0050">Antiport</keyword>
<keyword evidence="11 13" id="KW-0472">Membrane</keyword>
<evidence type="ECO:0000256" key="4">
    <source>
        <dbReference type="ARBA" id="ARBA00020268"/>
    </source>
</evidence>
<comment type="function">
    <text evidence="1">Multidrug efflux pump.</text>
</comment>
<comment type="caution">
    <text evidence="14">The sequence shown here is derived from an EMBL/GenBank/DDBJ whole genome shotgun (WGS) entry which is preliminary data.</text>
</comment>
<evidence type="ECO:0000256" key="1">
    <source>
        <dbReference type="ARBA" id="ARBA00003408"/>
    </source>
</evidence>
<keyword evidence="15" id="KW-1185">Reference proteome</keyword>
<dbReference type="PIRSF" id="PIRSF006603">
    <property type="entry name" value="DinF"/>
    <property type="match status" value="1"/>
</dbReference>
<evidence type="ECO:0000313" key="15">
    <source>
        <dbReference type="Proteomes" id="UP001442364"/>
    </source>
</evidence>
<evidence type="ECO:0000256" key="13">
    <source>
        <dbReference type="SAM" id="Phobius"/>
    </source>
</evidence>
<comment type="subcellular location">
    <subcellularLocation>
        <location evidence="2">Cell membrane</location>
        <topology evidence="2">Multi-pass membrane protein</topology>
    </subcellularLocation>
</comment>
<evidence type="ECO:0000256" key="11">
    <source>
        <dbReference type="ARBA" id="ARBA00023136"/>
    </source>
</evidence>
<dbReference type="NCBIfam" id="TIGR00797">
    <property type="entry name" value="matE"/>
    <property type="match status" value="1"/>
</dbReference>
<feature type="transmembrane region" description="Helical" evidence="13">
    <location>
        <begin position="163"/>
        <end position="188"/>
    </location>
</feature>
<feature type="transmembrane region" description="Helical" evidence="13">
    <location>
        <begin position="60"/>
        <end position="82"/>
    </location>
</feature>
<evidence type="ECO:0000256" key="9">
    <source>
        <dbReference type="ARBA" id="ARBA00022989"/>
    </source>
</evidence>
<feature type="transmembrane region" description="Helical" evidence="13">
    <location>
        <begin position="134"/>
        <end position="151"/>
    </location>
</feature>
<dbReference type="InterPro" id="IPR002528">
    <property type="entry name" value="MATE_fam"/>
</dbReference>
<proteinExistence type="inferred from homology"/>
<accession>A0ABV1BUZ1</accession>
<dbReference type="Proteomes" id="UP001442364">
    <property type="component" value="Unassembled WGS sequence"/>
</dbReference>
<reference evidence="14 15" key="1">
    <citation type="submission" date="2024-03" db="EMBL/GenBank/DDBJ databases">
        <title>Human intestinal bacterial collection.</title>
        <authorList>
            <person name="Pauvert C."/>
            <person name="Hitch T.C.A."/>
            <person name="Clavel T."/>
        </authorList>
    </citation>
    <scope>NUCLEOTIDE SEQUENCE [LARGE SCALE GENOMIC DNA]</scope>
    <source>
        <strain evidence="14 15">CLA-AA-H255</strain>
    </source>
</reference>
<evidence type="ECO:0000256" key="7">
    <source>
        <dbReference type="ARBA" id="ARBA00022475"/>
    </source>
</evidence>
<dbReference type="RefSeq" id="WP_349153415.1">
    <property type="nucleotide sequence ID" value="NZ_JBBMER010000003.1"/>
</dbReference>
<gene>
    <name evidence="14" type="ORF">WMO14_05405</name>
</gene>
<evidence type="ECO:0000256" key="10">
    <source>
        <dbReference type="ARBA" id="ARBA00023065"/>
    </source>
</evidence>
<evidence type="ECO:0000313" key="14">
    <source>
        <dbReference type="EMBL" id="MEQ2379314.1"/>
    </source>
</evidence>
<dbReference type="PANTHER" id="PTHR43298:SF2">
    <property type="entry name" value="FMN_FAD EXPORTER YEEO-RELATED"/>
    <property type="match status" value="1"/>
</dbReference>
<dbReference type="Pfam" id="PF01554">
    <property type="entry name" value="MatE"/>
    <property type="match status" value="2"/>
</dbReference>
<feature type="transmembrane region" description="Helical" evidence="13">
    <location>
        <begin position="12"/>
        <end position="32"/>
    </location>
</feature>
<keyword evidence="7" id="KW-1003">Cell membrane</keyword>
<organism evidence="14 15">
    <name type="scientific">[Lactobacillus] rogosae</name>
    <dbReference type="NCBI Taxonomy" id="706562"/>
    <lineage>
        <taxon>Bacteria</taxon>
        <taxon>Bacillati</taxon>
        <taxon>Bacillota</taxon>
        <taxon>Clostridia</taxon>
        <taxon>Lachnospirales</taxon>
        <taxon>Lachnospiraceae</taxon>
        <taxon>Lachnospira</taxon>
    </lineage>
</organism>
<dbReference type="InterPro" id="IPR050222">
    <property type="entry name" value="MATE_MdtK"/>
</dbReference>
<sequence length="443" mass="48172">MDQTYMKKENVLKLLITMALPMVISMLVNSLYNIVDSFFVAQISEDAMTAISLVFPMQNFINSVMIGFGIGINSVISFYMGAQDKVQADKAASQGILLATIHGIVMTAGCIMLIKPFLCMFTNDSSIVELGLQYSYIAFAFSTILAWQLVFEKTFQAVGRMTASMTAMLGGCITNILLDPMLIFGVGIFPDLGIRGAAIATGIGQTVSLLVYVIIYILRPMPVRFTRKCMKPEKTLCLKMYSVGIPASLNMALPSLLISALNVILAAFSQTYVFVLGVYYKLQTFLYLPANGVVQGMRPLIGYNYGAGEHKRVKKIYSTATIIVLIIMCAGTAICLEIPDKLIGLFTTNANTISAGAKALRIISAGFIVSSVSVTASGALEGLGKGLPSLVISVFRYAVIIIPVAFILSRIYEVNGVWWSFGVTELVTAFISYIIYKKATHHH</sequence>
<evidence type="ECO:0000256" key="2">
    <source>
        <dbReference type="ARBA" id="ARBA00004651"/>
    </source>
</evidence>
<dbReference type="PANTHER" id="PTHR43298">
    <property type="entry name" value="MULTIDRUG RESISTANCE PROTEIN NORM-RELATED"/>
    <property type="match status" value="1"/>
</dbReference>
<feature type="transmembrane region" description="Helical" evidence="13">
    <location>
        <begin position="263"/>
        <end position="280"/>
    </location>
</feature>
<keyword evidence="8 13" id="KW-0812">Transmembrane</keyword>
<evidence type="ECO:0000256" key="3">
    <source>
        <dbReference type="ARBA" id="ARBA00010199"/>
    </source>
</evidence>
<evidence type="ECO:0000256" key="8">
    <source>
        <dbReference type="ARBA" id="ARBA00022692"/>
    </source>
</evidence>
<dbReference type="EMBL" id="JBBMER010000003">
    <property type="protein sequence ID" value="MEQ2379314.1"/>
    <property type="molecule type" value="Genomic_DNA"/>
</dbReference>
<evidence type="ECO:0000256" key="6">
    <source>
        <dbReference type="ARBA" id="ARBA00022449"/>
    </source>
</evidence>
<keyword evidence="10" id="KW-0406">Ion transport</keyword>
<feature type="transmembrane region" description="Helical" evidence="13">
    <location>
        <begin position="316"/>
        <end position="339"/>
    </location>
</feature>
<feature type="transmembrane region" description="Helical" evidence="13">
    <location>
        <begin position="359"/>
        <end position="380"/>
    </location>
</feature>
<feature type="transmembrane region" description="Helical" evidence="13">
    <location>
        <begin position="194"/>
        <end position="218"/>
    </location>
</feature>
<feature type="transmembrane region" description="Helical" evidence="13">
    <location>
        <begin position="387"/>
        <end position="411"/>
    </location>
</feature>
<name>A0ABV1BUZ1_9FIRM</name>
<evidence type="ECO:0000256" key="12">
    <source>
        <dbReference type="ARBA" id="ARBA00031636"/>
    </source>
</evidence>